<accession>A0A4Y7XBU0</accession>
<dbReference type="AlphaFoldDB" id="A0A4Y7XBU0"/>
<proteinExistence type="predicted"/>
<protein>
    <recommendedName>
        <fullName evidence="3">Sulfurtransferase complex subunit TusB</fullName>
    </recommendedName>
</protein>
<evidence type="ECO:0000313" key="2">
    <source>
        <dbReference type="Proteomes" id="UP000297834"/>
    </source>
</evidence>
<dbReference type="EMBL" id="SNTY01000027">
    <property type="protein sequence ID" value="TEU26451.1"/>
    <property type="molecule type" value="Genomic_DNA"/>
</dbReference>
<gene>
    <name evidence="1" type="ORF">E2B99_08185</name>
</gene>
<reference evidence="1 2" key="1">
    <citation type="submission" date="2019-03" db="EMBL/GenBank/DDBJ databases">
        <title>Alkanindiges illinoisensis: a potential pathogenic isolated from ascites of a gastric cancer patient with abdominal metastasis.</title>
        <authorList>
            <person name="Hu X."/>
            <person name="Yang B."/>
            <person name="Yan X."/>
            <person name="Lin L."/>
            <person name="Zhao H."/>
            <person name="Zhou F."/>
            <person name="Su B."/>
            <person name="Chen J."/>
            <person name="Rui Y."/>
            <person name="Wang Q."/>
            <person name="Zheng L."/>
        </authorList>
    </citation>
    <scope>NUCLEOTIDE SEQUENCE [LARGE SCALE GENOMIC DNA]</scope>
    <source>
        <strain evidence="1 2">NFYY 23406</strain>
    </source>
</reference>
<organism evidence="1 2">
    <name type="scientific">Alkanindiges illinoisensis</name>
    <dbReference type="NCBI Taxonomy" id="197183"/>
    <lineage>
        <taxon>Bacteria</taxon>
        <taxon>Pseudomonadati</taxon>
        <taxon>Pseudomonadota</taxon>
        <taxon>Gammaproteobacteria</taxon>
        <taxon>Moraxellales</taxon>
        <taxon>Moraxellaceae</taxon>
        <taxon>Alkanindiges</taxon>
    </lineage>
</organism>
<comment type="caution">
    <text evidence="1">The sequence shown here is derived from an EMBL/GenBank/DDBJ whole genome shotgun (WGS) entry which is preliminary data.</text>
</comment>
<evidence type="ECO:0000313" key="1">
    <source>
        <dbReference type="EMBL" id="TEU26451.1"/>
    </source>
</evidence>
<sequence length="98" mass="11135">MSIATSTTLHQICHAPSLWANCIEQISALWQPDDALILLGPAAQGIFDQRLTGFNEVYVLQADLNVLGFPPEHIRCKILSYDEWAQLVLLHKRHITWK</sequence>
<dbReference type="InterPro" id="IPR027396">
    <property type="entry name" value="DsrEFH-like"/>
</dbReference>
<dbReference type="STRING" id="1120977.GCA_000619845_00795"/>
<dbReference type="RefSeq" id="WP_134244478.1">
    <property type="nucleotide sequence ID" value="NZ_SNTY01000027.1"/>
</dbReference>
<dbReference type="Proteomes" id="UP000297834">
    <property type="component" value="Unassembled WGS sequence"/>
</dbReference>
<dbReference type="OrthoDB" id="6717513at2"/>
<name>A0A4Y7XBU0_9GAMM</name>
<dbReference type="Gene3D" id="3.40.1260.10">
    <property type="entry name" value="DsrEFH-like"/>
    <property type="match status" value="1"/>
</dbReference>
<keyword evidence="2" id="KW-1185">Reference proteome</keyword>
<evidence type="ECO:0008006" key="3">
    <source>
        <dbReference type="Google" id="ProtNLM"/>
    </source>
</evidence>
<dbReference type="SUPFAM" id="SSF75169">
    <property type="entry name" value="DsrEFH-like"/>
    <property type="match status" value="1"/>
</dbReference>